<dbReference type="EMBL" id="JAINUF010000024">
    <property type="protein sequence ID" value="KAJ8332862.1"/>
    <property type="molecule type" value="Genomic_DNA"/>
</dbReference>
<keyword evidence="4" id="KW-1185">Reference proteome</keyword>
<sequence length="300" mass="33349">MTGSSDGDSEADMEFQQSLAAGGKRGRPRNSDTGRGEEGRGAKVAREDIRSEEFKREVLNAHKGLWDKKEMCGSIMDEDFTMFEFTNAISRAGNTSPGQDMMCYEMLRHVSGRVLSSVLLVFNKVWAEGCIPGEWKRAIIVPIVKPGKDPVCASSYRPIALTSNLCKLMERMIVGRLTHFLESRGLLSPVQSGFRRGRSTFDALVRLEMDIKKAQVMKEVLVAVFFDIERAYDTLWREGLLLKLERLGLGLNTSLCNWLLDFLSERPQAVRVGNNTSSSITLSTGAPPRLCAQSPALHPC</sequence>
<evidence type="ECO:0000259" key="2">
    <source>
        <dbReference type="PROSITE" id="PS50878"/>
    </source>
</evidence>
<dbReference type="OrthoDB" id="8963480at2759"/>
<dbReference type="PANTHER" id="PTHR19446">
    <property type="entry name" value="REVERSE TRANSCRIPTASES"/>
    <property type="match status" value="1"/>
</dbReference>
<organism evidence="3 4">
    <name type="scientific">Synaphobranchus kaupii</name>
    <name type="common">Kaup's arrowtooth eel</name>
    <dbReference type="NCBI Taxonomy" id="118154"/>
    <lineage>
        <taxon>Eukaryota</taxon>
        <taxon>Metazoa</taxon>
        <taxon>Chordata</taxon>
        <taxon>Craniata</taxon>
        <taxon>Vertebrata</taxon>
        <taxon>Euteleostomi</taxon>
        <taxon>Actinopterygii</taxon>
        <taxon>Neopterygii</taxon>
        <taxon>Teleostei</taxon>
        <taxon>Anguilliformes</taxon>
        <taxon>Synaphobranchidae</taxon>
        <taxon>Synaphobranchus</taxon>
    </lineage>
</organism>
<dbReference type="AlphaFoldDB" id="A0A9Q1E5Y9"/>
<comment type="caution">
    <text evidence="3">The sequence shown here is derived from an EMBL/GenBank/DDBJ whole genome shotgun (WGS) entry which is preliminary data.</text>
</comment>
<dbReference type="Proteomes" id="UP001152622">
    <property type="component" value="Chromosome 24"/>
</dbReference>
<dbReference type="InterPro" id="IPR043502">
    <property type="entry name" value="DNA/RNA_pol_sf"/>
</dbReference>
<dbReference type="Pfam" id="PF00078">
    <property type="entry name" value="RVT_1"/>
    <property type="match status" value="1"/>
</dbReference>
<evidence type="ECO:0000256" key="1">
    <source>
        <dbReference type="SAM" id="MobiDB-lite"/>
    </source>
</evidence>
<feature type="domain" description="Reverse transcriptase" evidence="2">
    <location>
        <begin position="124"/>
        <end position="300"/>
    </location>
</feature>
<feature type="region of interest" description="Disordered" evidence="1">
    <location>
        <begin position="1"/>
        <end position="46"/>
    </location>
</feature>
<protein>
    <recommendedName>
        <fullName evidence="2">Reverse transcriptase domain-containing protein</fullName>
    </recommendedName>
</protein>
<evidence type="ECO:0000313" key="3">
    <source>
        <dbReference type="EMBL" id="KAJ8332862.1"/>
    </source>
</evidence>
<evidence type="ECO:0000313" key="4">
    <source>
        <dbReference type="Proteomes" id="UP001152622"/>
    </source>
</evidence>
<name>A0A9Q1E5Y9_SYNKA</name>
<accession>A0A9Q1E5Y9</accession>
<feature type="compositionally biased region" description="Basic and acidic residues" evidence="1">
    <location>
        <begin position="29"/>
        <end position="46"/>
    </location>
</feature>
<gene>
    <name evidence="3" type="ORF">SKAU_G00417580</name>
</gene>
<dbReference type="CDD" id="cd01650">
    <property type="entry name" value="RT_nLTR_like"/>
    <property type="match status" value="1"/>
</dbReference>
<dbReference type="InterPro" id="IPR000477">
    <property type="entry name" value="RT_dom"/>
</dbReference>
<reference evidence="3" key="1">
    <citation type="journal article" date="2023" name="Science">
        <title>Genome structures resolve the early diversification of teleost fishes.</title>
        <authorList>
            <person name="Parey E."/>
            <person name="Louis A."/>
            <person name="Montfort J."/>
            <person name="Bouchez O."/>
            <person name="Roques C."/>
            <person name="Iampietro C."/>
            <person name="Lluch J."/>
            <person name="Castinel A."/>
            <person name="Donnadieu C."/>
            <person name="Desvignes T."/>
            <person name="Floi Bucao C."/>
            <person name="Jouanno E."/>
            <person name="Wen M."/>
            <person name="Mejri S."/>
            <person name="Dirks R."/>
            <person name="Jansen H."/>
            <person name="Henkel C."/>
            <person name="Chen W.J."/>
            <person name="Zahm M."/>
            <person name="Cabau C."/>
            <person name="Klopp C."/>
            <person name="Thompson A.W."/>
            <person name="Robinson-Rechavi M."/>
            <person name="Braasch I."/>
            <person name="Lecointre G."/>
            <person name="Bobe J."/>
            <person name="Postlethwait J.H."/>
            <person name="Berthelot C."/>
            <person name="Roest Crollius H."/>
            <person name="Guiguen Y."/>
        </authorList>
    </citation>
    <scope>NUCLEOTIDE SEQUENCE</scope>
    <source>
        <strain evidence="3">WJC10195</strain>
    </source>
</reference>
<dbReference type="PROSITE" id="PS50878">
    <property type="entry name" value="RT_POL"/>
    <property type="match status" value="1"/>
</dbReference>
<dbReference type="SUPFAM" id="SSF56672">
    <property type="entry name" value="DNA/RNA polymerases"/>
    <property type="match status" value="1"/>
</dbReference>
<proteinExistence type="predicted"/>